<dbReference type="Pfam" id="PF07719">
    <property type="entry name" value="TPR_2"/>
    <property type="match status" value="1"/>
</dbReference>
<evidence type="ECO:0000313" key="6">
    <source>
        <dbReference type="EMBL" id="EFH89975.1"/>
    </source>
</evidence>
<reference evidence="6 7" key="1">
    <citation type="journal article" date="2011" name="Stand. Genomic Sci.">
        <title>Non-contiguous finished genome sequence and contextual data of the filamentous soil bacterium Ktedonobacter racemifer type strain (SOSP1-21).</title>
        <authorList>
            <person name="Chang Y.J."/>
            <person name="Land M."/>
            <person name="Hauser L."/>
            <person name="Chertkov O."/>
            <person name="Del Rio T.G."/>
            <person name="Nolan M."/>
            <person name="Copeland A."/>
            <person name="Tice H."/>
            <person name="Cheng J.F."/>
            <person name="Lucas S."/>
            <person name="Han C."/>
            <person name="Goodwin L."/>
            <person name="Pitluck S."/>
            <person name="Ivanova N."/>
            <person name="Ovchinikova G."/>
            <person name="Pati A."/>
            <person name="Chen A."/>
            <person name="Palaniappan K."/>
            <person name="Mavromatis K."/>
            <person name="Liolios K."/>
            <person name="Brettin T."/>
            <person name="Fiebig A."/>
            <person name="Rohde M."/>
            <person name="Abt B."/>
            <person name="Goker M."/>
            <person name="Detter J.C."/>
            <person name="Woyke T."/>
            <person name="Bristow J."/>
            <person name="Eisen J.A."/>
            <person name="Markowitz V."/>
            <person name="Hugenholtz P."/>
            <person name="Kyrpides N.C."/>
            <person name="Klenk H.P."/>
            <person name="Lapidus A."/>
        </authorList>
    </citation>
    <scope>NUCLEOTIDE SEQUENCE [LARGE SCALE GENOMIC DNA]</scope>
    <source>
        <strain evidence="7">DSM 44963</strain>
    </source>
</reference>
<feature type="repeat" description="TPR" evidence="3">
    <location>
        <begin position="214"/>
        <end position="247"/>
    </location>
</feature>
<dbReference type="PANTHER" id="PTHR44943:SF8">
    <property type="entry name" value="TPR REPEAT-CONTAINING PROTEIN MJ0263"/>
    <property type="match status" value="1"/>
</dbReference>
<dbReference type="SMART" id="SM00028">
    <property type="entry name" value="TPR"/>
    <property type="match status" value="3"/>
</dbReference>
<dbReference type="PROSITE" id="PS50005">
    <property type="entry name" value="TPR"/>
    <property type="match status" value="3"/>
</dbReference>
<evidence type="ECO:0000313" key="7">
    <source>
        <dbReference type="Proteomes" id="UP000004508"/>
    </source>
</evidence>
<feature type="coiled-coil region" evidence="4">
    <location>
        <begin position="129"/>
        <end position="171"/>
    </location>
</feature>
<dbReference type="InterPro" id="IPR013105">
    <property type="entry name" value="TPR_2"/>
</dbReference>
<accession>D6TCF8</accession>
<evidence type="ECO:0000256" key="3">
    <source>
        <dbReference type="PROSITE-ProRule" id="PRU00339"/>
    </source>
</evidence>
<keyword evidence="4" id="KW-0175">Coiled coil</keyword>
<feature type="region of interest" description="Disordered" evidence="5">
    <location>
        <begin position="1"/>
        <end position="27"/>
    </location>
</feature>
<dbReference type="Gene3D" id="1.25.40.10">
    <property type="entry name" value="Tetratricopeptide repeat domain"/>
    <property type="match status" value="2"/>
</dbReference>
<dbReference type="Proteomes" id="UP000004508">
    <property type="component" value="Unassembled WGS sequence"/>
</dbReference>
<feature type="repeat" description="TPR" evidence="3">
    <location>
        <begin position="109"/>
        <end position="142"/>
    </location>
</feature>
<evidence type="ECO:0000256" key="5">
    <source>
        <dbReference type="SAM" id="MobiDB-lite"/>
    </source>
</evidence>
<feature type="repeat" description="TPR" evidence="3">
    <location>
        <begin position="75"/>
        <end position="108"/>
    </location>
</feature>
<dbReference type="EMBL" id="ADVG01000001">
    <property type="protein sequence ID" value="EFH89975.1"/>
    <property type="molecule type" value="Genomic_DNA"/>
</dbReference>
<dbReference type="InterPro" id="IPR051685">
    <property type="entry name" value="Ycf3/AcsC/BcsC/TPR_MFPF"/>
</dbReference>
<evidence type="ECO:0000256" key="4">
    <source>
        <dbReference type="SAM" id="Coils"/>
    </source>
</evidence>
<protein>
    <submittedName>
        <fullName evidence="6">TPR repeat-containing protein</fullName>
    </submittedName>
</protein>
<proteinExistence type="predicted"/>
<comment type="caution">
    <text evidence="6">The sequence shown here is derived from an EMBL/GenBank/DDBJ whole genome shotgun (WGS) entry which is preliminary data.</text>
</comment>
<dbReference type="InterPro" id="IPR019734">
    <property type="entry name" value="TPR_rpt"/>
</dbReference>
<feature type="compositionally biased region" description="Basic residues" evidence="5">
    <location>
        <begin position="1"/>
        <end position="10"/>
    </location>
</feature>
<dbReference type="SUPFAM" id="SSF48452">
    <property type="entry name" value="TPR-like"/>
    <property type="match status" value="1"/>
</dbReference>
<evidence type="ECO:0000256" key="1">
    <source>
        <dbReference type="ARBA" id="ARBA00022737"/>
    </source>
</evidence>
<keyword evidence="7" id="KW-1185">Reference proteome</keyword>
<dbReference type="AlphaFoldDB" id="D6TCF8"/>
<organism evidence="6 7">
    <name type="scientific">Ktedonobacter racemifer DSM 44963</name>
    <dbReference type="NCBI Taxonomy" id="485913"/>
    <lineage>
        <taxon>Bacteria</taxon>
        <taxon>Bacillati</taxon>
        <taxon>Chloroflexota</taxon>
        <taxon>Ktedonobacteria</taxon>
        <taxon>Ktedonobacterales</taxon>
        <taxon>Ktedonobacteraceae</taxon>
        <taxon>Ktedonobacter</taxon>
    </lineage>
</organism>
<dbReference type="PANTHER" id="PTHR44943">
    <property type="entry name" value="CELLULOSE SYNTHASE OPERON PROTEIN C"/>
    <property type="match status" value="1"/>
</dbReference>
<dbReference type="Pfam" id="PF13432">
    <property type="entry name" value="TPR_16"/>
    <property type="match status" value="1"/>
</dbReference>
<name>D6TCF8_KTERA</name>
<sequence length="311" mass="36133">MSKKSRRAKQTRRDQQAKPVKQLQQRASIPSQIHERLLYRTQYARQQMLMGDFAGTISTCELLLNSLPRHSEMRMEILMTLGLAHGMLKHYQQSYDVFGEAISINPTIAELWYNRGLACSSMARPAEAVRNFERAVELTKNDMSEMARKFAVHLEESRQELQEAMQAHETGITLEQYIEREERFTQAMSLVRQGKWPEAELLFRQLTETKSRIPSYWGNLGVCLMMQFRYDEAEEVLKQALTIDPDYPIARDNLKKLPEIRRSKRPIEHKLINLSREEDAKQSLALYEKDEEGEVTSSTLIKRVGHVVTST</sequence>
<evidence type="ECO:0000256" key="2">
    <source>
        <dbReference type="ARBA" id="ARBA00022803"/>
    </source>
</evidence>
<dbReference type="InParanoid" id="D6TCF8"/>
<dbReference type="eggNOG" id="COG0457">
    <property type="taxonomic scope" value="Bacteria"/>
</dbReference>
<gene>
    <name evidence="6" type="ORF">Krac_11567</name>
</gene>
<keyword evidence="1" id="KW-0677">Repeat</keyword>
<dbReference type="InterPro" id="IPR011990">
    <property type="entry name" value="TPR-like_helical_dom_sf"/>
</dbReference>
<dbReference type="STRING" id="485913.Krac_11567"/>
<keyword evidence="2 3" id="KW-0802">TPR repeat</keyword>